<dbReference type="AlphaFoldDB" id="A0A8H3EJU7"/>
<sequence>MDNTEFYGWNFLSQGINSWLIPWLALTAQLPFETKNKTTNFAALLLTLGSPAIAAYSLAVTLLNARRVNQKFRHIKEESQWLHRPLQTKAIKAARSILIETQHVPIQICSGQRREISQLIVHPENWAWWCSLRQKLLEKKRKWTYSLYAQVGWVCVSQLLAIIAFFTASSATGSTIDVGLAINSLWLWMIPVVLGWVYVGTQNSAASIKAALTDTDVPTLGPERHSKGECIGLRDRTSYDYSSVPLRHSLDSSEAPYNESRQVQGATRFGGSALDNAVVDSGLQTKRGYANSSNPSQDASVLHPKPTSSYQRVIVHANASDDIELQASAMDHRVDTSSMFQEPEEESQPALHPDSTFNFLPQPFLGFSIAGDDHAPGPIYNYARVWTHTNAIDRIAEAFLMLTKRQQQQETVDGHEWEQDPERWNENLRGTPKQMSQYLSPISQDLRSIPIHVPASADLVRNCITAAFIAMCLQWGTTGAAIVIAYNTPTVGLGCQSGSYLIYGLASTVAWLALIFSACLSHLYSLRLESSHHHRRPSTLLAALVVLTRLLGKLLATANAIFVVVTSIIQFTGLYDNCWCDSCIASLGKAAGWVILFVSDVQVFQACKSAWVGGVFMAIFVGCVVSIWIFIARGDEVFAGDEIES</sequence>
<protein>
    <recommendedName>
        <fullName evidence="4">Transmembrane protein</fullName>
    </recommendedName>
</protein>
<evidence type="ECO:0000313" key="2">
    <source>
        <dbReference type="EMBL" id="CAF9907879.1"/>
    </source>
</evidence>
<keyword evidence="1" id="KW-0812">Transmembrane</keyword>
<feature type="transmembrane region" description="Helical" evidence="1">
    <location>
        <begin position="178"/>
        <end position="199"/>
    </location>
</feature>
<feature type="transmembrane region" description="Helical" evidence="1">
    <location>
        <begin position="466"/>
        <end position="488"/>
    </location>
</feature>
<feature type="transmembrane region" description="Helical" evidence="1">
    <location>
        <begin position="500"/>
        <end position="520"/>
    </location>
</feature>
<feature type="transmembrane region" description="Helical" evidence="1">
    <location>
        <begin position="540"/>
        <end position="569"/>
    </location>
</feature>
<evidence type="ECO:0000256" key="1">
    <source>
        <dbReference type="SAM" id="Phobius"/>
    </source>
</evidence>
<organism evidence="2 3">
    <name type="scientific">Heterodermia speciosa</name>
    <dbReference type="NCBI Taxonomy" id="116794"/>
    <lineage>
        <taxon>Eukaryota</taxon>
        <taxon>Fungi</taxon>
        <taxon>Dikarya</taxon>
        <taxon>Ascomycota</taxon>
        <taxon>Pezizomycotina</taxon>
        <taxon>Lecanoromycetes</taxon>
        <taxon>OSLEUM clade</taxon>
        <taxon>Lecanoromycetidae</taxon>
        <taxon>Caliciales</taxon>
        <taxon>Physciaceae</taxon>
        <taxon>Heterodermia</taxon>
    </lineage>
</organism>
<reference evidence="2" key="1">
    <citation type="submission" date="2021-03" db="EMBL/GenBank/DDBJ databases">
        <authorList>
            <person name="Tagirdzhanova G."/>
        </authorList>
    </citation>
    <scope>NUCLEOTIDE SEQUENCE</scope>
</reference>
<feature type="transmembrane region" description="Helical" evidence="1">
    <location>
        <begin position="610"/>
        <end position="631"/>
    </location>
</feature>
<feature type="transmembrane region" description="Helical" evidence="1">
    <location>
        <begin position="145"/>
        <end position="166"/>
    </location>
</feature>
<keyword evidence="1" id="KW-1133">Transmembrane helix</keyword>
<gene>
    <name evidence="2" type="ORF">HETSPECPRED_007927</name>
</gene>
<accession>A0A8H3EJU7</accession>
<name>A0A8H3EJU7_9LECA</name>
<evidence type="ECO:0008006" key="4">
    <source>
        <dbReference type="Google" id="ProtNLM"/>
    </source>
</evidence>
<comment type="caution">
    <text evidence="2">The sequence shown here is derived from an EMBL/GenBank/DDBJ whole genome shotgun (WGS) entry which is preliminary data.</text>
</comment>
<dbReference type="OrthoDB" id="5392263at2759"/>
<keyword evidence="1" id="KW-0472">Membrane</keyword>
<dbReference type="Proteomes" id="UP000664521">
    <property type="component" value="Unassembled WGS sequence"/>
</dbReference>
<proteinExistence type="predicted"/>
<dbReference type="EMBL" id="CAJPDS010000006">
    <property type="protein sequence ID" value="CAF9907879.1"/>
    <property type="molecule type" value="Genomic_DNA"/>
</dbReference>
<feature type="transmembrane region" description="Helical" evidence="1">
    <location>
        <begin position="41"/>
        <end position="63"/>
    </location>
</feature>
<keyword evidence="3" id="KW-1185">Reference proteome</keyword>
<evidence type="ECO:0000313" key="3">
    <source>
        <dbReference type="Proteomes" id="UP000664521"/>
    </source>
</evidence>